<dbReference type="Pfam" id="PF07187">
    <property type="entry name" value="DUF1405"/>
    <property type="match status" value="1"/>
</dbReference>
<accession>A0ABD6C7E4</accession>
<proteinExistence type="predicted"/>
<protein>
    <submittedName>
        <fullName evidence="2">DUF1405 domain-containing protein</fullName>
    </submittedName>
</protein>
<dbReference type="EMBL" id="JBHUDJ010000001">
    <property type="protein sequence ID" value="MFD1585719.1"/>
    <property type="molecule type" value="Genomic_DNA"/>
</dbReference>
<name>A0ABD6C7E4_9EURY</name>
<feature type="transmembrane region" description="Helical" evidence="1">
    <location>
        <begin position="56"/>
        <end position="78"/>
    </location>
</feature>
<feature type="transmembrane region" description="Helical" evidence="1">
    <location>
        <begin position="184"/>
        <end position="205"/>
    </location>
</feature>
<organism evidence="2 3">
    <name type="scientific">Halorientalis brevis</name>
    <dbReference type="NCBI Taxonomy" id="1126241"/>
    <lineage>
        <taxon>Archaea</taxon>
        <taxon>Methanobacteriati</taxon>
        <taxon>Methanobacteriota</taxon>
        <taxon>Stenosarchaea group</taxon>
        <taxon>Halobacteria</taxon>
        <taxon>Halobacteriales</taxon>
        <taxon>Haloarculaceae</taxon>
        <taxon>Halorientalis</taxon>
    </lineage>
</organism>
<feature type="transmembrane region" description="Helical" evidence="1">
    <location>
        <begin position="154"/>
        <end position="172"/>
    </location>
</feature>
<gene>
    <name evidence="2" type="ORF">ACFR9U_01890</name>
</gene>
<evidence type="ECO:0000256" key="1">
    <source>
        <dbReference type="SAM" id="Phobius"/>
    </source>
</evidence>
<dbReference type="PANTHER" id="PTHR40042">
    <property type="entry name" value="HYPOTHETICAL MEMBRANE SPANNING PROTEIN"/>
    <property type="match status" value="1"/>
</dbReference>
<comment type="caution">
    <text evidence="2">The sequence shown here is derived from an EMBL/GenBank/DDBJ whole genome shotgun (WGS) entry which is preliminary data.</text>
</comment>
<dbReference type="RefSeq" id="WP_247377247.1">
    <property type="nucleotide sequence ID" value="NZ_JALLGV010000003.1"/>
</dbReference>
<dbReference type="InterPro" id="IPR009845">
    <property type="entry name" value="DUF1405"/>
</dbReference>
<evidence type="ECO:0000313" key="3">
    <source>
        <dbReference type="Proteomes" id="UP001597119"/>
    </source>
</evidence>
<keyword evidence="1" id="KW-0472">Membrane</keyword>
<feature type="transmembrane region" description="Helical" evidence="1">
    <location>
        <begin position="21"/>
        <end position="44"/>
    </location>
</feature>
<sequence>MWRREGRVIPARWAQYYLGNAPSLVWLLVANVFAVLVGIQYYVATMPGVSTFLWPFYVDSPVAVFLMALSIATLLPFIGRPLDAVPRTRVLAYLHTLAFVWLVKMGLWTFVALNLGFTAYFPAVWAYFGIILTHLGFVAEAYLIPHYGATTRGALAAALVLSVGNDILDYGFGLHPPLRYEPTLVLVVSTVILSLLSVALAGLALDRLPGQNGK</sequence>
<dbReference type="AlphaFoldDB" id="A0ABD6C7E4"/>
<dbReference type="Proteomes" id="UP001597119">
    <property type="component" value="Unassembled WGS sequence"/>
</dbReference>
<dbReference type="PANTHER" id="PTHR40042:SF1">
    <property type="entry name" value="DUF1405 DOMAIN-CONTAINING PROTEIN"/>
    <property type="match status" value="1"/>
</dbReference>
<keyword evidence="3" id="KW-1185">Reference proteome</keyword>
<keyword evidence="1" id="KW-0812">Transmembrane</keyword>
<reference evidence="2 3" key="1">
    <citation type="journal article" date="2019" name="Int. J. Syst. Evol. Microbiol.">
        <title>The Global Catalogue of Microorganisms (GCM) 10K type strain sequencing project: providing services to taxonomists for standard genome sequencing and annotation.</title>
        <authorList>
            <consortium name="The Broad Institute Genomics Platform"/>
            <consortium name="The Broad Institute Genome Sequencing Center for Infectious Disease"/>
            <person name="Wu L."/>
            <person name="Ma J."/>
        </authorList>
    </citation>
    <scope>NUCLEOTIDE SEQUENCE [LARGE SCALE GENOMIC DNA]</scope>
    <source>
        <strain evidence="2 3">CGMCC 1.12125</strain>
    </source>
</reference>
<evidence type="ECO:0000313" key="2">
    <source>
        <dbReference type="EMBL" id="MFD1585719.1"/>
    </source>
</evidence>
<keyword evidence="1" id="KW-1133">Transmembrane helix</keyword>
<feature type="transmembrane region" description="Helical" evidence="1">
    <location>
        <begin position="119"/>
        <end position="142"/>
    </location>
</feature>
<feature type="transmembrane region" description="Helical" evidence="1">
    <location>
        <begin position="90"/>
        <end position="113"/>
    </location>
</feature>